<feature type="transmembrane region" description="Helical" evidence="1">
    <location>
        <begin position="44"/>
        <end position="62"/>
    </location>
</feature>
<accession>A0A7U7GDW8</accession>
<proteinExistence type="predicted"/>
<dbReference type="Proteomes" id="UP000019184">
    <property type="component" value="Unassembled WGS sequence"/>
</dbReference>
<dbReference type="AlphaFoldDB" id="A0A7U7GDW8"/>
<comment type="caution">
    <text evidence="2">The sequence shown here is derived from an EMBL/GenBank/DDBJ whole genome shotgun (WGS) entry which is preliminary data.</text>
</comment>
<sequence length="64" mass="7123">METAAWWEILLGGLAALLVILWFRPGIKAAIERSRTAKKDWPAALIPLGLVVLFVLLLIQLVRS</sequence>
<gene>
    <name evidence="2" type="ORF">BN874_400067</name>
</gene>
<evidence type="ECO:0000313" key="3">
    <source>
        <dbReference type="Proteomes" id="UP000019184"/>
    </source>
</evidence>
<feature type="transmembrane region" description="Helical" evidence="1">
    <location>
        <begin position="6"/>
        <end position="23"/>
    </location>
</feature>
<keyword evidence="1" id="KW-0472">Membrane</keyword>
<name>A0A7U7GDW8_9GAMM</name>
<keyword evidence="3" id="KW-1185">Reference proteome</keyword>
<dbReference type="RefSeq" id="WP_034434853.1">
    <property type="nucleotide sequence ID" value="NZ_CBTK010000255.1"/>
</dbReference>
<protein>
    <submittedName>
        <fullName evidence="2">Uncharacterized protein</fullName>
    </submittedName>
</protein>
<organism evidence="2 3">
    <name type="scientific">Candidatus Contendobacter odensis Run_B_J11</name>
    <dbReference type="NCBI Taxonomy" id="1400861"/>
    <lineage>
        <taxon>Bacteria</taxon>
        <taxon>Pseudomonadati</taxon>
        <taxon>Pseudomonadota</taxon>
        <taxon>Gammaproteobacteria</taxon>
        <taxon>Candidatus Competibacteraceae</taxon>
        <taxon>Candidatus Contendibacter</taxon>
    </lineage>
</organism>
<reference evidence="2 3" key="1">
    <citation type="journal article" date="2014" name="ISME J.">
        <title>Candidatus Competibacter-lineage genomes retrieved from metagenomes reveal functional metabolic diversity.</title>
        <authorList>
            <person name="McIlroy S.J."/>
            <person name="Albertsen M."/>
            <person name="Andresen E.K."/>
            <person name="Saunders A.M."/>
            <person name="Kristiansen R."/>
            <person name="Stokholm-Bjerregaard M."/>
            <person name="Nielsen K.L."/>
            <person name="Nielsen P.H."/>
        </authorList>
    </citation>
    <scope>NUCLEOTIDE SEQUENCE [LARGE SCALE GENOMIC DNA]</scope>
    <source>
        <strain evidence="2 3">Run_B_J11</strain>
    </source>
</reference>
<evidence type="ECO:0000256" key="1">
    <source>
        <dbReference type="SAM" id="Phobius"/>
    </source>
</evidence>
<dbReference type="EMBL" id="CBTK010000255">
    <property type="protein sequence ID" value="CDH46275.1"/>
    <property type="molecule type" value="Genomic_DNA"/>
</dbReference>
<keyword evidence="1" id="KW-0812">Transmembrane</keyword>
<evidence type="ECO:0000313" key="2">
    <source>
        <dbReference type="EMBL" id="CDH46275.1"/>
    </source>
</evidence>
<keyword evidence="1" id="KW-1133">Transmembrane helix</keyword>